<keyword evidence="2" id="KW-0732">Signal</keyword>
<feature type="region of interest" description="Disordered" evidence="1">
    <location>
        <begin position="28"/>
        <end position="72"/>
    </location>
</feature>
<gene>
    <name evidence="3" type="ORF">AMON00008_LOCUS52911</name>
    <name evidence="4" type="ORF">AMON00008_LOCUS52913</name>
</gene>
<feature type="chain" id="PRO_5036393601" evidence="2">
    <location>
        <begin position="17"/>
        <end position="444"/>
    </location>
</feature>
<evidence type="ECO:0000313" key="3">
    <source>
        <dbReference type="EMBL" id="CAE4650782.1"/>
    </source>
</evidence>
<dbReference type="AlphaFoldDB" id="A0A6T1L330"/>
<sequence>MKIISTPVAFISLALTWRWSGLKRMEAGTAPTSSRTGHGNPFGGFARPEEVPKRSDVSPTGSPPTAAADAGTASQLAALEASLRERDREIAELKACLAGGNAWHGPNLSKPLLQRGSSAPLASKMPVAAGLSGDEVTSNPRQGDLAKGDTSNRVGASDPFEDMLGASWRVLVLLQDAASFMLESLVSSIWQWPADSSTASSQIDLAAFTGLVRAVVESPRSADTELPPEVLARLSDVQRVMRSAAEMLRARLGVALEDMADGMQARLSPEMLSQCRDAWTAAQDAGRRARAAAEAAAAECSSTARALQHSARAWLEAFLERHPQHRASLHGRSPVLLAAAVLPLAASVAWRAVMLLRTLLLVLRGLVAVARSALRVLCVPVACCLCRRRRRQQPLRTEGTGGPKLLELTDGTDDLSPVPAGKALRKTSVRAAAPGLRAARRGGA</sequence>
<organism evidence="3">
    <name type="scientific">Alexandrium monilatum</name>
    <dbReference type="NCBI Taxonomy" id="311494"/>
    <lineage>
        <taxon>Eukaryota</taxon>
        <taxon>Sar</taxon>
        <taxon>Alveolata</taxon>
        <taxon>Dinophyceae</taxon>
        <taxon>Gonyaulacales</taxon>
        <taxon>Pyrocystaceae</taxon>
        <taxon>Alexandrium</taxon>
    </lineage>
</organism>
<evidence type="ECO:0000256" key="2">
    <source>
        <dbReference type="SAM" id="SignalP"/>
    </source>
</evidence>
<feature type="region of interest" description="Disordered" evidence="1">
    <location>
        <begin position="395"/>
        <end position="423"/>
    </location>
</feature>
<evidence type="ECO:0000313" key="4">
    <source>
        <dbReference type="EMBL" id="CAE4650784.1"/>
    </source>
</evidence>
<accession>A0A6T1L330</accession>
<feature type="signal peptide" evidence="2">
    <location>
        <begin position="1"/>
        <end position="16"/>
    </location>
</feature>
<dbReference type="EMBL" id="HBNR01074493">
    <property type="protein sequence ID" value="CAE4650784.1"/>
    <property type="molecule type" value="Transcribed_RNA"/>
</dbReference>
<dbReference type="EMBL" id="HBNR01074491">
    <property type="protein sequence ID" value="CAE4650782.1"/>
    <property type="molecule type" value="Transcribed_RNA"/>
</dbReference>
<feature type="region of interest" description="Disordered" evidence="1">
    <location>
        <begin position="130"/>
        <end position="154"/>
    </location>
</feature>
<evidence type="ECO:0000256" key="1">
    <source>
        <dbReference type="SAM" id="MobiDB-lite"/>
    </source>
</evidence>
<proteinExistence type="predicted"/>
<reference evidence="3" key="1">
    <citation type="submission" date="2021-01" db="EMBL/GenBank/DDBJ databases">
        <authorList>
            <person name="Corre E."/>
            <person name="Pelletier E."/>
            <person name="Niang G."/>
            <person name="Scheremetjew M."/>
            <person name="Finn R."/>
            <person name="Kale V."/>
            <person name="Holt S."/>
            <person name="Cochrane G."/>
            <person name="Meng A."/>
            <person name="Brown T."/>
            <person name="Cohen L."/>
        </authorList>
    </citation>
    <scope>NUCLEOTIDE SEQUENCE</scope>
    <source>
        <strain evidence="3">CCMP3105</strain>
    </source>
</reference>
<name>A0A6T1L330_9DINO</name>
<feature type="compositionally biased region" description="Basic and acidic residues" evidence="1">
    <location>
        <begin position="47"/>
        <end position="56"/>
    </location>
</feature>
<protein>
    <submittedName>
        <fullName evidence="3">Uncharacterized protein</fullName>
    </submittedName>
</protein>